<dbReference type="Proteomes" id="UP001296776">
    <property type="component" value="Unassembled WGS sequence"/>
</dbReference>
<name>A0AAJ0XAV9_9GAMM</name>
<reference evidence="2" key="1">
    <citation type="submission" date="2017-08" db="EMBL/GenBank/DDBJ databases">
        <authorList>
            <person name="Imhoff J.F."/>
            <person name="Rahn T."/>
            <person name="Kuenzel S."/>
            <person name="Neulinger S.C."/>
        </authorList>
    </citation>
    <scope>NUCLEOTIDE SEQUENCE</scope>
    <source>
        <strain evidence="2">DSM 11080</strain>
    </source>
</reference>
<sequence length="60" mass="6327">MKKRILTTMILILAAAAIGACSWAGKTTGKAVNAVEKGAGEFEEAYKQERSAEDATPQAE</sequence>
<feature type="signal peptide" evidence="1">
    <location>
        <begin position="1"/>
        <end position="19"/>
    </location>
</feature>
<organism evidence="2 3">
    <name type="scientific">Halochromatium glycolicum</name>
    <dbReference type="NCBI Taxonomy" id="85075"/>
    <lineage>
        <taxon>Bacteria</taxon>
        <taxon>Pseudomonadati</taxon>
        <taxon>Pseudomonadota</taxon>
        <taxon>Gammaproteobacteria</taxon>
        <taxon>Chromatiales</taxon>
        <taxon>Chromatiaceae</taxon>
        <taxon>Halochromatium</taxon>
    </lineage>
</organism>
<evidence type="ECO:0000313" key="3">
    <source>
        <dbReference type="Proteomes" id="UP001296776"/>
    </source>
</evidence>
<gene>
    <name evidence="2" type="ORF">CKO40_12165</name>
</gene>
<proteinExistence type="predicted"/>
<dbReference type="RefSeq" id="WP_200346493.1">
    <property type="nucleotide sequence ID" value="NZ_NRSJ01000020.1"/>
</dbReference>
<feature type="chain" id="PRO_5042531575" description="Entericidin EcnAB" evidence="1">
    <location>
        <begin position="20"/>
        <end position="60"/>
    </location>
</feature>
<evidence type="ECO:0000313" key="2">
    <source>
        <dbReference type="EMBL" id="MBK1705277.1"/>
    </source>
</evidence>
<evidence type="ECO:0008006" key="4">
    <source>
        <dbReference type="Google" id="ProtNLM"/>
    </source>
</evidence>
<keyword evidence="3" id="KW-1185">Reference proteome</keyword>
<evidence type="ECO:0000256" key="1">
    <source>
        <dbReference type="SAM" id="SignalP"/>
    </source>
</evidence>
<comment type="caution">
    <text evidence="2">The sequence shown here is derived from an EMBL/GenBank/DDBJ whole genome shotgun (WGS) entry which is preliminary data.</text>
</comment>
<dbReference type="AlphaFoldDB" id="A0AAJ0XAV9"/>
<protein>
    <recommendedName>
        <fullName evidence="4">Entericidin EcnAB</fullName>
    </recommendedName>
</protein>
<reference evidence="2" key="2">
    <citation type="journal article" date="2020" name="Microorganisms">
        <title>Osmotic Adaptation and Compatible Solute Biosynthesis of Phototrophic Bacteria as Revealed from Genome Analyses.</title>
        <authorList>
            <person name="Imhoff J.F."/>
            <person name="Rahn T."/>
            <person name="Kunzel S."/>
            <person name="Keller A."/>
            <person name="Neulinger S.C."/>
        </authorList>
    </citation>
    <scope>NUCLEOTIDE SEQUENCE</scope>
    <source>
        <strain evidence="2">DSM 11080</strain>
    </source>
</reference>
<dbReference type="EMBL" id="NRSJ01000020">
    <property type="protein sequence ID" value="MBK1705277.1"/>
    <property type="molecule type" value="Genomic_DNA"/>
</dbReference>
<keyword evidence="1" id="KW-0732">Signal</keyword>
<accession>A0AAJ0XAV9</accession>
<dbReference type="PROSITE" id="PS51257">
    <property type="entry name" value="PROKAR_LIPOPROTEIN"/>
    <property type="match status" value="1"/>
</dbReference>